<dbReference type="RefSeq" id="WP_021298277.1">
    <property type="nucleotide sequence ID" value="NZ_AURB01000181.1"/>
</dbReference>
<dbReference type="EMBL" id="CP080467">
    <property type="protein sequence ID" value="UNO48607.1"/>
    <property type="molecule type" value="Genomic_DNA"/>
</dbReference>
<accession>A0A9E7CZG1</accession>
<evidence type="ECO:0000313" key="2">
    <source>
        <dbReference type="EMBL" id="UNO48607.1"/>
    </source>
</evidence>
<keyword evidence="3" id="KW-1185">Reference proteome</keyword>
<gene>
    <name evidence="2" type="ORF">K1I37_18395</name>
</gene>
<dbReference type="Gene3D" id="3.40.50.2300">
    <property type="match status" value="1"/>
</dbReference>
<dbReference type="GO" id="GO:0005524">
    <property type="term" value="F:ATP binding"/>
    <property type="evidence" value="ECO:0007669"/>
    <property type="project" value="InterPro"/>
</dbReference>
<evidence type="ECO:0000259" key="1">
    <source>
        <dbReference type="Pfam" id="PF06506"/>
    </source>
</evidence>
<dbReference type="GO" id="GO:0003677">
    <property type="term" value="F:DNA binding"/>
    <property type="evidence" value="ECO:0007669"/>
    <property type="project" value="InterPro"/>
</dbReference>
<protein>
    <submittedName>
        <fullName evidence="2">PrpR N-terminal domain-containing protein</fullName>
    </submittedName>
</protein>
<reference evidence="3" key="1">
    <citation type="journal article" date="2022" name="G3 (Bethesda)">
        <title>Unveiling the complete genome sequence of Alicyclobacillus acidoterrestris DSM 3922T, a taint-producing strain.</title>
        <authorList>
            <person name="Leonardo I.C."/>
            <person name="Barreto Crespo M.T."/>
            <person name="Gaspar F.B."/>
        </authorList>
    </citation>
    <scope>NUCLEOTIDE SEQUENCE [LARGE SCALE GENOMIC DNA]</scope>
    <source>
        <strain evidence="3">DSM 3922</strain>
    </source>
</reference>
<accession>T0BE25</accession>
<sequence length="220" mass="24689">MGFYSGQDEDEAIAQYGGMTLNIRIAIVGLGDFIDIAKRVANDFQKDQSIDIKVLENPEDVTQLVPRLQSDNTDIIITGRLNKMLMETKTNIPVINLKLTPTDILIALAKSVPYSRNIAIALPDIEDLEYDYSLLQDLLNIKLVYITYGTDIELDFKIAQFSKTKGSIIGTGTAVDSAKKFGLNSTLIYSEYSVVESINRALEIVRFKRHEERHRQQLSG</sequence>
<dbReference type="eggNOG" id="COG3829">
    <property type="taxonomic scope" value="Bacteria"/>
</dbReference>
<dbReference type="AlphaFoldDB" id="T0BE25"/>
<feature type="domain" description="Signal transduction response regulator propionate catabolism activator N-terminal" evidence="1">
    <location>
        <begin position="48"/>
        <end position="211"/>
    </location>
</feature>
<proteinExistence type="predicted"/>
<dbReference type="Gene3D" id="3.40.50.10660">
    <property type="entry name" value="PrpR receptor domain-like"/>
    <property type="match status" value="1"/>
</dbReference>
<dbReference type="STRING" id="1356854.N007_15540"/>
<dbReference type="KEGG" id="aaco:K1I37_18395"/>
<organism evidence="2 3">
    <name type="scientific">Alicyclobacillus acidoterrestris (strain ATCC 49025 / DSM 3922 / CIP 106132 / NCIMB 13137 / GD3B)</name>
    <dbReference type="NCBI Taxonomy" id="1356854"/>
    <lineage>
        <taxon>Bacteria</taxon>
        <taxon>Bacillati</taxon>
        <taxon>Bacillota</taxon>
        <taxon>Bacilli</taxon>
        <taxon>Bacillales</taxon>
        <taxon>Alicyclobacillaceae</taxon>
        <taxon>Alicyclobacillus</taxon>
    </lineage>
</organism>
<dbReference type="GO" id="GO:0000156">
    <property type="term" value="F:phosphorelay response regulator activity"/>
    <property type="evidence" value="ECO:0007669"/>
    <property type="project" value="InterPro"/>
</dbReference>
<dbReference type="Proteomes" id="UP000829401">
    <property type="component" value="Chromosome"/>
</dbReference>
<dbReference type="InterPro" id="IPR010524">
    <property type="entry name" value="Sig_transdc_resp-reg_PrpR_N"/>
</dbReference>
<evidence type="ECO:0000313" key="3">
    <source>
        <dbReference type="Proteomes" id="UP000829401"/>
    </source>
</evidence>
<dbReference type="Pfam" id="PF06506">
    <property type="entry name" value="PrpR_N"/>
    <property type="match status" value="1"/>
</dbReference>
<name>T0BE25_ALIAG</name>
<dbReference type="SUPFAM" id="SSF159800">
    <property type="entry name" value="PrpR receptor domain-like"/>
    <property type="match status" value="1"/>
</dbReference>